<keyword evidence="2" id="KW-1185">Reference proteome</keyword>
<sequence>MTTATFAFLRSTNGSLGGYLSALFAGIREGKQIARRYDALNRLSEAQLASLGLKRSTLAQAAVDGAR</sequence>
<dbReference type="RefSeq" id="WP_096350492.1">
    <property type="nucleotide sequence ID" value="NZ_AP014946.1"/>
</dbReference>
<evidence type="ECO:0000313" key="2">
    <source>
        <dbReference type="Proteomes" id="UP000236884"/>
    </source>
</evidence>
<accession>A0A0S3PNW3</accession>
<organism evidence="1 2">
    <name type="scientific">Variibacter gotjawalensis</name>
    <dbReference type="NCBI Taxonomy" id="1333996"/>
    <lineage>
        <taxon>Bacteria</taxon>
        <taxon>Pseudomonadati</taxon>
        <taxon>Pseudomonadota</taxon>
        <taxon>Alphaproteobacteria</taxon>
        <taxon>Hyphomicrobiales</taxon>
        <taxon>Nitrobacteraceae</taxon>
        <taxon>Variibacter</taxon>
    </lineage>
</organism>
<evidence type="ECO:0000313" key="1">
    <source>
        <dbReference type="EMBL" id="BAT57620.1"/>
    </source>
</evidence>
<proteinExistence type="predicted"/>
<reference evidence="1 2" key="1">
    <citation type="submission" date="2015-08" db="EMBL/GenBank/DDBJ databases">
        <title>Investigation of the bacterial diversity of lava forest soil.</title>
        <authorList>
            <person name="Lee J.S."/>
        </authorList>
    </citation>
    <scope>NUCLEOTIDE SEQUENCE [LARGE SCALE GENOMIC DNA]</scope>
    <source>
        <strain evidence="1 2">GJW-30</strain>
    </source>
</reference>
<gene>
    <name evidence="1" type="ORF">GJW-30_1_00127</name>
</gene>
<dbReference type="AlphaFoldDB" id="A0A0S3PNW3"/>
<dbReference type="EMBL" id="AP014946">
    <property type="protein sequence ID" value="BAT57620.1"/>
    <property type="molecule type" value="Genomic_DNA"/>
</dbReference>
<evidence type="ECO:0008006" key="3">
    <source>
        <dbReference type="Google" id="ProtNLM"/>
    </source>
</evidence>
<dbReference type="KEGG" id="vgo:GJW-30_1_00127"/>
<name>A0A0S3PNW3_9BRAD</name>
<dbReference type="Proteomes" id="UP000236884">
    <property type="component" value="Chromosome"/>
</dbReference>
<protein>
    <recommendedName>
        <fullName evidence="3">DUF1127 domain-containing protein</fullName>
    </recommendedName>
</protein>